<organism evidence="1 2">
    <name type="scientific">Triplophysa tibetana</name>
    <dbReference type="NCBI Taxonomy" id="1572043"/>
    <lineage>
        <taxon>Eukaryota</taxon>
        <taxon>Metazoa</taxon>
        <taxon>Chordata</taxon>
        <taxon>Craniata</taxon>
        <taxon>Vertebrata</taxon>
        <taxon>Euteleostomi</taxon>
        <taxon>Actinopterygii</taxon>
        <taxon>Neopterygii</taxon>
        <taxon>Teleostei</taxon>
        <taxon>Ostariophysi</taxon>
        <taxon>Cypriniformes</taxon>
        <taxon>Nemacheilidae</taxon>
        <taxon>Triplophysa</taxon>
    </lineage>
</organism>
<evidence type="ECO:0000313" key="2">
    <source>
        <dbReference type="Proteomes" id="UP000324632"/>
    </source>
</evidence>
<name>A0A5A9PI39_9TELE</name>
<accession>A0A5A9PI39</accession>
<reference evidence="1 2" key="1">
    <citation type="journal article" date="2019" name="Mol. Ecol. Resour.">
        <title>Chromosome-level genome assembly of Triplophysa tibetana, a fish adapted to the harsh high-altitude environment of the Tibetan Plateau.</title>
        <authorList>
            <person name="Yang X."/>
            <person name="Liu H."/>
            <person name="Ma Z."/>
            <person name="Zou Y."/>
            <person name="Zou M."/>
            <person name="Mao Y."/>
            <person name="Li X."/>
            <person name="Wang H."/>
            <person name="Chen T."/>
            <person name="Wang W."/>
            <person name="Yang R."/>
        </authorList>
    </citation>
    <scope>NUCLEOTIDE SEQUENCE [LARGE SCALE GENOMIC DNA]</scope>
    <source>
        <strain evidence="1">TTIB1903HZAU</strain>
        <tissue evidence="1">Muscle</tissue>
    </source>
</reference>
<dbReference type="Proteomes" id="UP000324632">
    <property type="component" value="Chromosome 5"/>
</dbReference>
<keyword evidence="2" id="KW-1185">Reference proteome</keyword>
<comment type="caution">
    <text evidence="1">The sequence shown here is derived from an EMBL/GenBank/DDBJ whole genome shotgun (WGS) entry which is preliminary data.</text>
</comment>
<evidence type="ECO:0000313" key="1">
    <source>
        <dbReference type="EMBL" id="KAA0721563.1"/>
    </source>
</evidence>
<dbReference type="AlphaFoldDB" id="A0A5A9PI39"/>
<gene>
    <name evidence="1" type="ORF">E1301_Tti019441</name>
</gene>
<sequence>MESSFRREQGEVEPFTAELQLVSGNSVPDILTSLCSLVEVNRAVSVAISSVGTLSDQALCALRNDISISSVTLQQLHIDFGQILKSAMDLSTELDPQTNVDVAALFWGNLDEETIQNQHLLEFWLYLKFLPVLPYIHEQYLTQLSQRNFTCENFQMIVKVLKKEGTLVTDTQHQAFFTHLIYAYLSRRDTPDPGCLSNVSNNTEWLHDNLGMCSGYATLTQLQALNRYFANFDSLSLLSPSQAAELTQDSEALNSVNMINMIFAHLEEGDVFRNADEFFATLTQSKESLCLQYTLCTTVGETTPEFSEIWVEASNTSCVVVVHFPHSLDEQLRQLRGGSRVGPACSITYPWLSEEEPLCESFTRACSITYPWLSEEEPLYHFFTRACSITYPMLSEEEPLCELATQPGEEDSQTSLCLLARI</sequence>
<protein>
    <submittedName>
        <fullName evidence="1">Uncharacterized protein</fullName>
    </submittedName>
</protein>
<dbReference type="EMBL" id="SOYY01000005">
    <property type="protein sequence ID" value="KAA0721563.1"/>
    <property type="molecule type" value="Genomic_DNA"/>
</dbReference>
<proteinExistence type="predicted"/>